<keyword evidence="2" id="KW-1185">Reference proteome</keyword>
<proteinExistence type="predicted"/>
<dbReference type="Pfam" id="PF23976">
    <property type="entry name" value="DUF7302"/>
    <property type="match status" value="1"/>
</dbReference>
<dbReference type="InterPro" id="IPR055726">
    <property type="entry name" value="DUF7302"/>
</dbReference>
<dbReference type="AlphaFoldDB" id="A0A1H3TZY2"/>
<dbReference type="OrthoDB" id="3699551at2"/>
<sequence length="61" mass="6500">MRITYIGPFKAVDVPSLGITAQHGTPIEVPDEPAARLLEQSTIWAEAKAPKPASKTAKEGD</sequence>
<protein>
    <submittedName>
        <fullName evidence="1">Uncharacterized protein</fullName>
    </submittedName>
</protein>
<dbReference type="Proteomes" id="UP000199529">
    <property type="component" value="Unassembled WGS sequence"/>
</dbReference>
<name>A0A1H3TZY2_9PSEU</name>
<gene>
    <name evidence="1" type="ORF">SAMN05216215_10975</name>
</gene>
<dbReference type="STRING" id="418495.SAMN05216215_10975"/>
<accession>A0A1H3TZY2</accession>
<dbReference type="EMBL" id="FNOK01000097">
    <property type="protein sequence ID" value="SDZ55165.1"/>
    <property type="molecule type" value="Genomic_DNA"/>
</dbReference>
<evidence type="ECO:0000313" key="1">
    <source>
        <dbReference type="EMBL" id="SDZ55165.1"/>
    </source>
</evidence>
<organism evidence="1 2">
    <name type="scientific">Saccharopolyspora shandongensis</name>
    <dbReference type="NCBI Taxonomy" id="418495"/>
    <lineage>
        <taxon>Bacteria</taxon>
        <taxon>Bacillati</taxon>
        <taxon>Actinomycetota</taxon>
        <taxon>Actinomycetes</taxon>
        <taxon>Pseudonocardiales</taxon>
        <taxon>Pseudonocardiaceae</taxon>
        <taxon>Saccharopolyspora</taxon>
    </lineage>
</organism>
<evidence type="ECO:0000313" key="2">
    <source>
        <dbReference type="Proteomes" id="UP000199529"/>
    </source>
</evidence>
<dbReference type="RefSeq" id="WP_093278618.1">
    <property type="nucleotide sequence ID" value="NZ_FNOK01000097.1"/>
</dbReference>
<reference evidence="2" key="1">
    <citation type="submission" date="2016-10" db="EMBL/GenBank/DDBJ databases">
        <authorList>
            <person name="Varghese N."/>
            <person name="Submissions S."/>
        </authorList>
    </citation>
    <scope>NUCLEOTIDE SEQUENCE [LARGE SCALE GENOMIC DNA]</scope>
    <source>
        <strain evidence="2">CGMCC 4.3530</strain>
    </source>
</reference>